<evidence type="ECO:0000313" key="9">
    <source>
        <dbReference type="EMBL" id="ALE02930.1"/>
    </source>
</evidence>
<evidence type="ECO:0000256" key="4">
    <source>
        <dbReference type="ARBA" id="ARBA00022692"/>
    </source>
</evidence>
<dbReference type="EMBL" id="CP010401">
    <property type="protein sequence ID" value="ALE02930.1"/>
    <property type="molecule type" value="Genomic_DNA"/>
</dbReference>
<evidence type="ECO:0000256" key="3">
    <source>
        <dbReference type="ARBA" id="ARBA00022475"/>
    </source>
</evidence>
<feature type="transmembrane region" description="Helical" evidence="7">
    <location>
        <begin position="187"/>
        <end position="207"/>
    </location>
</feature>
<proteinExistence type="inferred from homology"/>
<evidence type="ECO:0000313" key="10">
    <source>
        <dbReference type="Proteomes" id="UP000057213"/>
    </source>
</evidence>
<comment type="similarity">
    <text evidence="7">Belongs to the binding-protein-dependent transport system permease family.</text>
</comment>
<evidence type="ECO:0000256" key="1">
    <source>
        <dbReference type="ARBA" id="ARBA00004651"/>
    </source>
</evidence>
<gene>
    <name evidence="9" type="ORF">PU02_0116</name>
</gene>
<dbReference type="STRING" id="1318743.PU02_0116"/>
<feature type="transmembrane region" description="Helical" evidence="7">
    <location>
        <begin position="82"/>
        <end position="105"/>
    </location>
</feature>
<name>A0A0M4LHE5_9HYPH</name>
<dbReference type="PANTHER" id="PTHR30450:SF1">
    <property type="entry name" value="D-METHIONINE TRANSPORT SYSTEM PERMEASE PROTEIN METI-RELATED"/>
    <property type="match status" value="1"/>
</dbReference>
<keyword evidence="6 7" id="KW-0472">Membrane</keyword>
<dbReference type="PROSITE" id="PS50928">
    <property type="entry name" value="ABC_TM1"/>
    <property type="match status" value="1"/>
</dbReference>
<dbReference type="RefSeq" id="WP_053943625.1">
    <property type="nucleotide sequence ID" value="NZ_CP010401.1"/>
</dbReference>
<dbReference type="InterPro" id="IPR000515">
    <property type="entry name" value="MetI-like"/>
</dbReference>
<dbReference type="InterPro" id="IPR051322">
    <property type="entry name" value="AA_ABC_Transporter_Permease"/>
</dbReference>
<feature type="transmembrane region" description="Helical" evidence="7">
    <location>
        <begin position="12"/>
        <end position="39"/>
    </location>
</feature>
<keyword evidence="10" id="KW-1185">Reference proteome</keyword>
<dbReference type="KEGG" id="banc:PU02_0116"/>
<dbReference type="SUPFAM" id="SSF161098">
    <property type="entry name" value="MetI-like"/>
    <property type="match status" value="1"/>
</dbReference>
<evidence type="ECO:0000256" key="2">
    <source>
        <dbReference type="ARBA" id="ARBA00022448"/>
    </source>
</evidence>
<keyword evidence="4 7" id="KW-0812">Transmembrane</keyword>
<keyword evidence="5 7" id="KW-1133">Transmembrane helix</keyword>
<dbReference type="AlphaFoldDB" id="A0A0M4LHE5"/>
<accession>A0A0M4LHE5</accession>
<dbReference type="GO" id="GO:0048473">
    <property type="term" value="P:D-methionine transmembrane transport"/>
    <property type="evidence" value="ECO:0007669"/>
    <property type="project" value="TreeGrafter"/>
</dbReference>
<keyword evidence="2 7" id="KW-0813">Transport</keyword>
<dbReference type="PATRIC" id="fig|1318743.3.peg.121"/>
<protein>
    <submittedName>
        <fullName evidence="9">Methionine ABC transporter permease protein</fullName>
    </submittedName>
</protein>
<dbReference type="CDD" id="cd06261">
    <property type="entry name" value="TM_PBP2"/>
    <property type="match status" value="1"/>
</dbReference>
<dbReference type="Gene3D" id="1.10.3720.10">
    <property type="entry name" value="MetI-like"/>
    <property type="match status" value="1"/>
</dbReference>
<sequence length="222" mass="24117">MSNLFFHELPNAIIDTLFMTTSSSLIALIIGLPIGLILCITAREGPCTSFLINYPLSIIIDCIRAIPFIILAFYLLPITRKVVGSGIGVSAVIFVLTISAIPFYARMAELSFKTVDISLIRAVRSMGASYLQIVKYVLIPEALPSLIKGFAVMTISLIGATSLAGYLGGGGLGDMAIRYGYQRYNTSVMTTVIVALIILNVTVQWSFDKIAQKLDKTKIKNI</sequence>
<feature type="transmembrane region" description="Helical" evidence="7">
    <location>
        <begin position="51"/>
        <end position="76"/>
    </location>
</feature>
<keyword evidence="3" id="KW-1003">Cell membrane</keyword>
<dbReference type="Proteomes" id="UP000057213">
    <property type="component" value="Chromosome"/>
</dbReference>
<dbReference type="GO" id="GO:0005886">
    <property type="term" value="C:plasma membrane"/>
    <property type="evidence" value="ECO:0007669"/>
    <property type="project" value="UniProtKB-SubCell"/>
</dbReference>
<reference evidence="9 10" key="1">
    <citation type="journal article" date="2015" name="Genome Announc.">
        <title>Complete Genome Sequence of Bartonella ancashensis Strain 20.00, Isolated from the Blood of a Patient with Verruga Peruana.</title>
        <authorList>
            <person name="Hang J."/>
            <person name="Mullins K.E."/>
            <person name="Clifford R.J."/>
            <person name="Onmus-Leone F."/>
            <person name="Yang Y."/>
            <person name="Jiang J."/>
            <person name="Leguia M."/>
            <person name="Kasper M.R."/>
            <person name="Maguina C."/>
            <person name="Lesho E.P."/>
            <person name="Jarman R.G."/>
            <person name="Richards A.L."/>
            <person name="Blazes D."/>
        </authorList>
    </citation>
    <scope>NUCLEOTIDE SEQUENCE [LARGE SCALE GENOMIC DNA]</scope>
    <source>
        <strain evidence="9 10">20.00</strain>
    </source>
</reference>
<evidence type="ECO:0000256" key="6">
    <source>
        <dbReference type="ARBA" id="ARBA00023136"/>
    </source>
</evidence>
<evidence type="ECO:0000256" key="5">
    <source>
        <dbReference type="ARBA" id="ARBA00022989"/>
    </source>
</evidence>
<dbReference type="InterPro" id="IPR035906">
    <property type="entry name" value="MetI-like_sf"/>
</dbReference>
<organism evidence="9 10">
    <name type="scientific">Bartonella ancashensis</name>
    <dbReference type="NCBI Taxonomy" id="1318743"/>
    <lineage>
        <taxon>Bacteria</taxon>
        <taxon>Pseudomonadati</taxon>
        <taxon>Pseudomonadota</taxon>
        <taxon>Alphaproteobacteria</taxon>
        <taxon>Hyphomicrobiales</taxon>
        <taxon>Bartonellaceae</taxon>
        <taxon>Bartonella</taxon>
    </lineage>
</organism>
<comment type="subcellular location">
    <subcellularLocation>
        <location evidence="1 7">Cell membrane</location>
        <topology evidence="1 7">Multi-pass membrane protein</topology>
    </subcellularLocation>
</comment>
<feature type="domain" description="ABC transmembrane type-1" evidence="8">
    <location>
        <begin position="13"/>
        <end position="205"/>
    </location>
</feature>
<dbReference type="OrthoDB" id="9793490at2"/>
<feature type="transmembrane region" description="Helical" evidence="7">
    <location>
        <begin position="145"/>
        <end position="167"/>
    </location>
</feature>
<evidence type="ECO:0000259" key="8">
    <source>
        <dbReference type="PROSITE" id="PS50928"/>
    </source>
</evidence>
<dbReference type="Pfam" id="PF00528">
    <property type="entry name" value="BPD_transp_1"/>
    <property type="match status" value="1"/>
</dbReference>
<dbReference type="PANTHER" id="PTHR30450">
    <property type="entry name" value="ABC TRANSPORTER PERMEASE"/>
    <property type="match status" value="1"/>
</dbReference>
<evidence type="ECO:0000256" key="7">
    <source>
        <dbReference type="RuleBase" id="RU363032"/>
    </source>
</evidence>